<organism evidence="2 3">
    <name type="scientific">Mytilus edulis</name>
    <name type="common">Blue mussel</name>
    <dbReference type="NCBI Taxonomy" id="6550"/>
    <lineage>
        <taxon>Eukaryota</taxon>
        <taxon>Metazoa</taxon>
        <taxon>Spiralia</taxon>
        <taxon>Lophotrochozoa</taxon>
        <taxon>Mollusca</taxon>
        <taxon>Bivalvia</taxon>
        <taxon>Autobranchia</taxon>
        <taxon>Pteriomorphia</taxon>
        <taxon>Mytilida</taxon>
        <taxon>Mytiloidea</taxon>
        <taxon>Mytilidae</taxon>
        <taxon>Mytilinae</taxon>
        <taxon>Mytilus</taxon>
    </lineage>
</organism>
<dbReference type="AlphaFoldDB" id="A0A8S3QFT3"/>
<keyword evidence="3" id="KW-1185">Reference proteome</keyword>
<dbReference type="EC" id="2.3.1.225" evidence="2"/>
<dbReference type="Proteomes" id="UP000683360">
    <property type="component" value="Unassembled WGS sequence"/>
</dbReference>
<name>A0A8S3QFT3_MYTED</name>
<keyword evidence="1" id="KW-0472">Membrane</keyword>
<accession>A0A8S3QFT3</accession>
<dbReference type="EMBL" id="CAJPWZ010000470">
    <property type="protein sequence ID" value="CAG2194131.1"/>
    <property type="molecule type" value="Genomic_DNA"/>
</dbReference>
<proteinExistence type="predicted"/>
<gene>
    <name evidence="2" type="ORF">MEDL_9145</name>
</gene>
<keyword evidence="1" id="KW-1133">Transmembrane helix</keyword>
<reference evidence="2" key="1">
    <citation type="submission" date="2021-03" db="EMBL/GenBank/DDBJ databases">
        <authorList>
            <person name="Bekaert M."/>
        </authorList>
    </citation>
    <scope>NUCLEOTIDE SEQUENCE</scope>
</reference>
<evidence type="ECO:0000313" key="2">
    <source>
        <dbReference type="EMBL" id="CAG2194131.1"/>
    </source>
</evidence>
<feature type="transmembrane region" description="Helical" evidence="1">
    <location>
        <begin position="286"/>
        <end position="308"/>
    </location>
</feature>
<keyword evidence="2" id="KW-0808">Transferase</keyword>
<protein>
    <submittedName>
        <fullName evidence="2">ZDHHC</fullName>
        <ecNumber evidence="2">2.3.1.225</ecNumber>
    </submittedName>
</protein>
<comment type="caution">
    <text evidence="2">The sequence shown here is derived from an EMBL/GenBank/DDBJ whole genome shotgun (WGS) entry which is preliminary data.</text>
</comment>
<keyword evidence="1" id="KW-0812">Transmembrane</keyword>
<evidence type="ECO:0000256" key="1">
    <source>
        <dbReference type="SAM" id="Phobius"/>
    </source>
</evidence>
<keyword evidence="2" id="KW-0012">Acyltransferase</keyword>
<dbReference type="OrthoDB" id="6504223at2759"/>
<dbReference type="PANTHER" id="PTHR12246">
    <property type="entry name" value="PALMITOYLTRANSFERASE ZDHHC16"/>
    <property type="match status" value="1"/>
</dbReference>
<dbReference type="InterPro" id="IPR039859">
    <property type="entry name" value="PFA4/ZDH16/20/ERF2-like"/>
</dbReference>
<evidence type="ECO:0000313" key="3">
    <source>
        <dbReference type="Proteomes" id="UP000683360"/>
    </source>
</evidence>
<dbReference type="GO" id="GO:0019706">
    <property type="term" value="F:protein-cysteine S-palmitoyltransferase activity"/>
    <property type="evidence" value="ECO:0007669"/>
    <property type="project" value="UniProtKB-EC"/>
</dbReference>
<sequence>MDQYYKIMDQYYRIMDQYYRIMDQYYKIMDQYYRIKNQYYRIMDQYYRINGPTLQNNGPILQNNGPTLQNKEPILQNNGPILQNNGPILQNNGPILQNNGPTLQNKGPILQNNGPIVSEITATEGKQDISSNCQLIPDLYTQILHQFAEQQGKLFYIHIHELIIIMITQEAIQNNVGISKTTQYSEFSDRIKVKNIPFLGRLHIVRDRFVFLSVMCIISLFKASTTNPGSVPLVEDSQIDINHWEVCKHVDKNAPKRAHHCRRCNQCVKNGSSLSLESFFIKHQIWFVYLVTALGAAMGALMGGQVIVQHTNILLVSVFDNFC</sequence>